<evidence type="ECO:0000256" key="11">
    <source>
        <dbReference type="ARBA" id="ARBA00022833"/>
    </source>
</evidence>
<dbReference type="SMART" id="SM00343">
    <property type="entry name" value="ZnF_C2HC"/>
    <property type="match status" value="1"/>
</dbReference>
<evidence type="ECO:0000256" key="2">
    <source>
        <dbReference type="ARBA" id="ARBA00004123"/>
    </source>
</evidence>
<keyword evidence="11" id="KW-0862">Zinc</keyword>
<dbReference type="EC" id="5.6.2.4" evidence="17"/>
<dbReference type="FunFam" id="3.40.50.300:FF:000772">
    <property type="entry name" value="ATP-dependent DNA helicase Q4"/>
    <property type="match status" value="1"/>
</dbReference>
<keyword evidence="13" id="KW-0238">DNA-binding</keyword>
<dbReference type="GO" id="GO:0008270">
    <property type="term" value="F:zinc ion binding"/>
    <property type="evidence" value="ECO:0007669"/>
    <property type="project" value="UniProtKB-KW"/>
</dbReference>
<keyword evidence="15" id="KW-0539">Nucleus</keyword>
<dbReference type="GO" id="GO:0005524">
    <property type="term" value="F:ATP binding"/>
    <property type="evidence" value="ECO:0007669"/>
    <property type="project" value="UniProtKB-KW"/>
</dbReference>
<comment type="catalytic activity">
    <reaction evidence="18">
        <text>ATP + H2O = ADP + phosphate + H(+)</text>
        <dbReference type="Rhea" id="RHEA:13065"/>
        <dbReference type="ChEBI" id="CHEBI:15377"/>
        <dbReference type="ChEBI" id="CHEBI:15378"/>
        <dbReference type="ChEBI" id="CHEBI:30616"/>
        <dbReference type="ChEBI" id="CHEBI:43474"/>
        <dbReference type="ChEBI" id="CHEBI:456216"/>
    </reaction>
</comment>
<dbReference type="GO" id="GO:0005694">
    <property type="term" value="C:chromosome"/>
    <property type="evidence" value="ECO:0007669"/>
    <property type="project" value="TreeGrafter"/>
</dbReference>
<evidence type="ECO:0000256" key="21">
    <source>
        <dbReference type="ARBA" id="ARBA00078242"/>
    </source>
</evidence>
<evidence type="ECO:0000256" key="24">
    <source>
        <dbReference type="SAM" id="MobiDB-lite"/>
    </source>
</evidence>
<keyword evidence="14" id="KW-0413">Isomerase</keyword>
<evidence type="ECO:0000256" key="22">
    <source>
        <dbReference type="ARBA" id="ARBA00084018"/>
    </source>
</evidence>
<dbReference type="Gene3D" id="1.10.10.1460">
    <property type="match status" value="1"/>
</dbReference>
<dbReference type="OrthoDB" id="10261556at2759"/>
<feature type="region of interest" description="Disordered" evidence="24">
    <location>
        <begin position="25"/>
        <end position="151"/>
    </location>
</feature>
<dbReference type="GO" id="GO:0016787">
    <property type="term" value="F:hydrolase activity"/>
    <property type="evidence" value="ECO:0007669"/>
    <property type="project" value="UniProtKB-KW"/>
</dbReference>
<feature type="domain" description="CCHC-type" evidence="25">
    <location>
        <begin position="510"/>
        <end position="525"/>
    </location>
</feature>
<evidence type="ECO:0000256" key="7">
    <source>
        <dbReference type="ARBA" id="ARBA00022723"/>
    </source>
</evidence>
<evidence type="ECO:0000256" key="23">
    <source>
        <dbReference type="PROSITE-ProRule" id="PRU00047"/>
    </source>
</evidence>
<accession>A0A8B6HBG5</accession>
<feature type="compositionally biased region" description="Basic residues" evidence="24">
    <location>
        <begin position="357"/>
        <end position="369"/>
    </location>
</feature>
<evidence type="ECO:0000256" key="20">
    <source>
        <dbReference type="ARBA" id="ARBA00076756"/>
    </source>
</evidence>
<feature type="compositionally biased region" description="Polar residues" evidence="24">
    <location>
        <begin position="134"/>
        <end position="151"/>
    </location>
</feature>
<evidence type="ECO:0000256" key="18">
    <source>
        <dbReference type="ARBA" id="ARBA00049360"/>
    </source>
</evidence>
<evidence type="ECO:0000256" key="1">
    <source>
        <dbReference type="ARBA" id="ARBA00001947"/>
    </source>
</evidence>
<sequence>MSGSSYDEAQKLKKNLKKWEADFISEHDRKPKKEDIDAAPQNIQDTYKDYNKLKRQIQERLDKKTSSQSSEKDHSEEQHDQNQNISNHSTPGSKEGETNRDKSFEEEKQINANTCENEPDVWSREFDKKKNEVNKTTGIGQTNSTGKKSNQYLQKLSSKLFDGSKKMGNARPTYRRSEPVVVRKELKSNNGREKKTDIYDHPITEENFKIKNELFEKAASFVNKKQIPTDYDSDHVIYHDKFKVKPKTNLSQFSQSFCDNDLNESGNTGQVEKSSNQAWDEVDHMTPFADESDKYSSNDVSEDPVFVGKSPKKLDSVKNFNKKNEQSSDSNIEHDDFVPDHDEPMDVDDKSNSANVRRVKKPVSRMKKKSIPENTENQEMNKEDTMQLSSNMFNFDAPDDDVPIIPKHGKRKADDSTDGPSKKRKIKVVEEENKDSVEGANDDEKPKAKKSYAPARNKASSSASSENFVRLNMKIKTYKRKGKKGMTGPQMRRFQWKQKMKSRSKSYGDKCFKCGQEGHWANKCKGQGKAKEEIDDKPPVLEENFPTLKQATMMAKGVKMDVQENKRKATVKKSEETEDNQEEKEEEDFDDLDVEAGVVRNTREQLDTPPPMEPFFTLEESQSQDIPESVRKGLKMFGYERFRHGQEKAVLRILSGKSTMVILSTGGGKSLTYQLPAVLYAEKSTCFTLVISPLVSLMEDQITGLPPGVKGACLHTNMTKAQRESVMESVKEGNVHFLLVSPEAIAGGTMSALTSAANLPPISFVCIDEAHCLSEWSHNFRPSYLRLTKVLRERFGVKCFLGLTATATLSTAADVAKHLGIDDIEEAVVRGPPVPKNLFLSVSRDENRDESLIGLLQGDRFSNCESIILYCTRRDTTERLATLIRTSLQDQKGENWTGDRTKRKVQICYYILPEGRLPFAIDKDFKSSC</sequence>
<dbReference type="PANTHER" id="PTHR13710">
    <property type="entry name" value="DNA HELICASE RECQ FAMILY MEMBER"/>
    <property type="match status" value="1"/>
</dbReference>
<evidence type="ECO:0000313" key="27">
    <source>
        <dbReference type="EMBL" id="VDI76678.1"/>
    </source>
</evidence>
<dbReference type="GO" id="GO:0005634">
    <property type="term" value="C:nucleus"/>
    <property type="evidence" value="ECO:0007669"/>
    <property type="project" value="UniProtKB-SubCell"/>
</dbReference>
<evidence type="ECO:0000256" key="6">
    <source>
        <dbReference type="ARBA" id="ARBA00022553"/>
    </source>
</evidence>
<feature type="compositionally biased region" description="Polar residues" evidence="24">
    <location>
        <begin position="81"/>
        <end position="92"/>
    </location>
</feature>
<dbReference type="PROSITE" id="PS50158">
    <property type="entry name" value="ZF_CCHC"/>
    <property type="match status" value="1"/>
</dbReference>
<feature type="compositionally biased region" description="Basic and acidic residues" evidence="24">
    <location>
        <begin position="25"/>
        <end position="36"/>
    </location>
</feature>
<evidence type="ECO:0000259" key="25">
    <source>
        <dbReference type="PROSITE" id="PS50158"/>
    </source>
</evidence>
<comment type="caution">
    <text evidence="27">The sequence shown here is derived from an EMBL/GenBank/DDBJ whole genome shotgun (WGS) entry which is preliminary data.</text>
</comment>
<evidence type="ECO:0000256" key="3">
    <source>
        <dbReference type="ARBA" id="ARBA00004496"/>
    </source>
</evidence>
<evidence type="ECO:0000256" key="4">
    <source>
        <dbReference type="ARBA" id="ARBA00005446"/>
    </source>
</evidence>
<comment type="catalytic activity">
    <reaction evidence="16">
        <text>Couples ATP hydrolysis with the unwinding of duplex DNA by translocating in the 3'-5' direction.</text>
        <dbReference type="EC" id="5.6.2.4"/>
    </reaction>
</comment>
<evidence type="ECO:0000256" key="19">
    <source>
        <dbReference type="ARBA" id="ARBA00074290"/>
    </source>
</evidence>
<dbReference type="GO" id="GO:0009378">
    <property type="term" value="F:four-way junction helicase activity"/>
    <property type="evidence" value="ECO:0007669"/>
    <property type="project" value="TreeGrafter"/>
</dbReference>
<keyword evidence="28" id="KW-1185">Reference proteome</keyword>
<dbReference type="PROSITE" id="PS51192">
    <property type="entry name" value="HELICASE_ATP_BIND_1"/>
    <property type="match status" value="1"/>
</dbReference>
<feature type="compositionally biased region" description="Basic and acidic residues" evidence="24">
    <location>
        <begin position="529"/>
        <end position="540"/>
    </location>
</feature>
<dbReference type="EMBL" id="UYJE01009782">
    <property type="protein sequence ID" value="VDI76678.1"/>
    <property type="molecule type" value="Genomic_DNA"/>
</dbReference>
<feature type="compositionally biased region" description="Basic and acidic residues" evidence="24">
    <location>
        <begin position="121"/>
        <end position="133"/>
    </location>
</feature>
<dbReference type="SMART" id="SM00487">
    <property type="entry name" value="DEXDc"/>
    <property type="match status" value="1"/>
</dbReference>
<proteinExistence type="inferred from homology"/>
<dbReference type="GO" id="GO:0005737">
    <property type="term" value="C:cytoplasm"/>
    <property type="evidence" value="ECO:0007669"/>
    <property type="project" value="UniProtKB-SubCell"/>
</dbReference>
<dbReference type="Proteomes" id="UP000596742">
    <property type="component" value="Unassembled WGS sequence"/>
</dbReference>
<evidence type="ECO:0000256" key="15">
    <source>
        <dbReference type="ARBA" id="ARBA00023242"/>
    </source>
</evidence>
<keyword evidence="23" id="KW-0863">Zinc-finger</keyword>
<feature type="compositionally biased region" description="Basic and acidic residues" evidence="24">
    <location>
        <begin position="94"/>
        <end position="109"/>
    </location>
</feature>
<dbReference type="InterPro" id="IPR027417">
    <property type="entry name" value="P-loop_NTPase"/>
</dbReference>
<gene>
    <name evidence="27" type="ORF">MGAL_10B066032</name>
</gene>
<reference evidence="27" key="1">
    <citation type="submission" date="2018-11" db="EMBL/GenBank/DDBJ databases">
        <authorList>
            <person name="Alioto T."/>
            <person name="Alioto T."/>
        </authorList>
    </citation>
    <scope>NUCLEOTIDE SEQUENCE</scope>
</reference>
<feature type="domain" description="Helicase ATP-binding" evidence="26">
    <location>
        <begin position="650"/>
        <end position="825"/>
    </location>
</feature>
<keyword evidence="5" id="KW-0963">Cytoplasm</keyword>
<dbReference type="CDD" id="cd22289">
    <property type="entry name" value="RecQL4_SLD2_NTD"/>
    <property type="match status" value="1"/>
</dbReference>
<evidence type="ECO:0000256" key="9">
    <source>
        <dbReference type="ARBA" id="ARBA00022801"/>
    </source>
</evidence>
<dbReference type="Gene3D" id="3.40.50.300">
    <property type="entry name" value="P-loop containing nucleotide triphosphate hydrolases"/>
    <property type="match status" value="2"/>
</dbReference>
<organism evidence="27 28">
    <name type="scientific">Mytilus galloprovincialis</name>
    <name type="common">Mediterranean mussel</name>
    <dbReference type="NCBI Taxonomy" id="29158"/>
    <lineage>
        <taxon>Eukaryota</taxon>
        <taxon>Metazoa</taxon>
        <taxon>Spiralia</taxon>
        <taxon>Lophotrochozoa</taxon>
        <taxon>Mollusca</taxon>
        <taxon>Bivalvia</taxon>
        <taxon>Autobranchia</taxon>
        <taxon>Pteriomorphia</taxon>
        <taxon>Mytilida</taxon>
        <taxon>Mytiloidea</taxon>
        <taxon>Mytilidae</taxon>
        <taxon>Mytilinae</taxon>
        <taxon>Mytilus</taxon>
    </lineage>
</organism>
<feature type="compositionally biased region" description="Basic and acidic residues" evidence="24">
    <location>
        <begin position="427"/>
        <end position="446"/>
    </location>
</feature>
<dbReference type="SUPFAM" id="SSF52540">
    <property type="entry name" value="P-loop containing nucleoside triphosphate hydrolases"/>
    <property type="match status" value="1"/>
</dbReference>
<feature type="region of interest" description="Disordered" evidence="24">
    <location>
        <begin position="563"/>
        <end position="624"/>
    </location>
</feature>
<dbReference type="InterPro" id="IPR011545">
    <property type="entry name" value="DEAD/DEAH_box_helicase_dom"/>
</dbReference>
<evidence type="ECO:0000256" key="5">
    <source>
        <dbReference type="ARBA" id="ARBA00022490"/>
    </source>
</evidence>
<dbReference type="GO" id="GO:0051276">
    <property type="term" value="P:chromosome organization"/>
    <property type="evidence" value="ECO:0007669"/>
    <property type="project" value="UniProtKB-ARBA"/>
</dbReference>
<feature type="region of interest" description="Disordered" evidence="24">
    <location>
        <begin position="259"/>
        <end position="502"/>
    </location>
</feature>
<evidence type="ECO:0000256" key="10">
    <source>
        <dbReference type="ARBA" id="ARBA00022806"/>
    </source>
</evidence>
<dbReference type="InterPro" id="IPR001878">
    <property type="entry name" value="Znf_CCHC"/>
</dbReference>
<keyword evidence="8" id="KW-0547">Nucleotide-binding</keyword>
<evidence type="ECO:0000256" key="17">
    <source>
        <dbReference type="ARBA" id="ARBA00034808"/>
    </source>
</evidence>
<evidence type="ECO:0000256" key="16">
    <source>
        <dbReference type="ARBA" id="ARBA00034617"/>
    </source>
</evidence>
<evidence type="ECO:0000256" key="13">
    <source>
        <dbReference type="ARBA" id="ARBA00023125"/>
    </source>
</evidence>
<dbReference type="InterPro" id="IPR036875">
    <property type="entry name" value="Znf_CCHC_sf"/>
</dbReference>
<keyword evidence="6" id="KW-0597">Phosphoprotein</keyword>
<evidence type="ECO:0000313" key="28">
    <source>
        <dbReference type="Proteomes" id="UP000596742"/>
    </source>
</evidence>
<feature type="compositionally biased region" description="Basic and acidic residues" evidence="24">
    <location>
        <begin position="563"/>
        <end position="575"/>
    </location>
</feature>
<keyword evidence="10 27" id="KW-0347">Helicase</keyword>
<dbReference type="GO" id="GO:0000724">
    <property type="term" value="P:double-strand break repair via homologous recombination"/>
    <property type="evidence" value="ECO:0007669"/>
    <property type="project" value="TreeGrafter"/>
</dbReference>
<name>A0A8B6HBG5_MYTGA</name>
<feature type="compositionally biased region" description="Polar residues" evidence="24">
    <location>
        <begin position="458"/>
        <end position="467"/>
    </location>
</feature>
<dbReference type="Pfam" id="PF00270">
    <property type="entry name" value="DEAD"/>
    <property type="match status" value="1"/>
</dbReference>
<dbReference type="Pfam" id="PF00098">
    <property type="entry name" value="zf-CCHC"/>
    <property type="match status" value="1"/>
</dbReference>
<feature type="compositionally biased region" description="Basic and acidic residues" evidence="24">
    <location>
        <begin position="46"/>
        <end position="80"/>
    </location>
</feature>
<dbReference type="InterPro" id="IPR014001">
    <property type="entry name" value="Helicase_ATP-bd"/>
</dbReference>
<keyword evidence="9 27" id="KW-0378">Hydrolase</keyword>
<keyword evidence="7" id="KW-0479">Metal-binding</keyword>
<dbReference type="GO" id="GO:0043138">
    <property type="term" value="F:3'-5' DNA helicase activity"/>
    <property type="evidence" value="ECO:0007669"/>
    <property type="project" value="UniProtKB-EC"/>
</dbReference>
<protein>
    <recommendedName>
        <fullName evidence="19">ATP-dependent DNA helicase Q4</fullName>
        <ecNumber evidence="17">5.6.2.4</ecNumber>
    </recommendedName>
    <alternativeName>
        <fullName evidence="20">DNA 3'-5' helicase RecQ4</fullName>
    </alternativeName>
    <alternativeName>
        <fullName evidence="21">DNA helicase, RecQ-like type 4</fullName>
    </alternativeName>
    <alternativeName>
        <fullName evidence="22">RecQ protein-like 4</fullName>
    </alternativeName>
</protein>
<dbReference type="GO" id="GO:0003677">
    <property type="term" value="F:DNA binding"/>
    <property type="evidence" value="ECO:0007669"/>
    <property type="project" value="UniProtKB-KW"/>
</dbReference>
<comment type="subcellular location">
    <subcellularLocation>
        <location evidence="3">Cytoplasm</location>
    </subcellularLocation>
    <subcellularLocation>
        <location evidence="2">Nucleus</location>
    </subcellularLocation>
</comment>
<feature type="compositionally biased region" description="Basic and acidic residues" evidence="24">
    <location>
        <begin position="312"/>
        <end position="351"/>
    </location>
</feature>
<feature type="region of interest" description="Disordered" evidence="24">
    <location>
        <begin position="522"/>
        <end position="542"/>
    </location>
</feature>
<dbReference type="Gene3D" id="4.10.60.10">
    <property type="entry name" value="Zinc finger, CCHC-type"/>
    <property type="match status" value="1"/>
</dbReference>
<feature type="compositionally biased region" description="Polar residues" evidence="24">
    <location>
        <begin position="259"/>
        <end position="278"/>
    </location>
</feature>
<evidence type="ECO:0000259" key="26">
    <source>
        <dbReference type="PROSITE" id="PS51192"/>
    </source>
</evidence>
<keyword evidence="12" id="KW-0067">ATP-binding</keyword>
<comment type="cofactor">
    <cofactor evidence="1">
        <name>Zn(2+)</name>
        <dbReference type="ChEBI" id="CHEBI:29105"/>
    </cofactor>
</comment>
<dbReference type="SUPFAM" id="SSF57756">
    <property type="entry name" value="Retrovirus zinc finger-like domains"/>
    <property type="match status" value="1"/>
</dbReference>
<evidence type="ECO:0000256" key="12">
    <source>
        <dbReference type="ARBA" id="ARBA00022840"/>
    </source>
</evidence>
<feature type="compositionally biased region" description="Acidic residues" evidence="24">
    <location>
        <begin position="576"/>
        <end position="594"/>
    </location>
</feature>
<dbReference type="FunFam" id="1.10.10.1460:FF:000001">
    <property type="entry name" value="DNA replication regulator Sld2"/>
    <property type="match status" value="1"/>
</dbReference>
<comment type="similarity">
    <text evidence="4">Belongs to the helicase family. RecQ subfamily.</text>
</comment>
<dbReference type="PANTHER" id="PTHR13710:SF108">
    <property type="entry name" value="ATP-DEPENDENT DNA HELICASE Q4"/>
    <property type="match status" value="1"/>
</dbReference>
<dbReference type="AlphaFoldDB" id="A0A8B6HBG5"/>
<evidence type="ECO:0000256" key="14">
    <source>
        <dbReference type="ARBA" id="ARBA00023235"/>
    </source>
</evidence>
<dbReference type="CDD" id="cd18018">
    <property type="entry name" value="DEXHc_RecQ4-like"/>
    <property type="match status" value="1"/>
</dbReference>
<evidence type="ECO:0000256" key="8">
    <source>
        <dbReference type="ARBA" id="ARBA00022741"/>
    </source>
</evidence>